<dbReference type="Gene3D" id="3.90.1170.50">
    <property type="entry name" value="Aldehyde oxidase/xanthine dehydrogenase, a/b hammerhead"/>
    <property type="match status" value="1"/>
</dbReference>
<evidence type="ECO:0000256" key="1">
    <source>
        <dbReference type="SAM" id="MobiDB-lite"/>
    </source>
</evidence>
<dbReference type="InterPro" id="IPR008274">
    <property type="entry name" value="AldOxase/xan_DH_MoCoBD1"/>
</dbReference>
<dbReference type="Gene3D" id="3.30.365.10">
    <property type="entry name" value="Aldehyde oxidase/xanthine dehydrogenase, molybdopterin binding domain"/>
    <property type="match status" value="4"/>
</dbReference>
<dbReference type="RefSeq" id="WP_188816113.1">
    <property type="nucleotide sequence ID" value="NZ_BMHT01000010.1"/>
</dbReference>
<dbReference type="InterPro" id="IPR000674">
    <property type="entry name" value="Ald_Oxase/Xan_DH_a/b"/>
</dbReference>
<dbReference type="SMART" id="SM01008">
    <property type="entry name" value="Ald_Xan_dh_C"/>
    <property type="match status" value="1"/>
</dbReference>
<dbReference type="PANTHER" id="PTHR11908:SF153">
    <property type="entry name" value="DEHYDROGENASE"/>
    <property type="match status" value="1"/>
</dbReference>
<dbReference type="InterPro" id="IPR037165">
    <property type="entry name" value="AldOxase/xan_DH_Mopterin-bd_sf"/>
</dbReference>
<dbReference type="Pfam" id="PF20256">
    <property type="entry name" value="MoCoBD_2"/>
    <property type="match status" value="1"/>
</dbReference>
<evidence type="ECO:0000313" key="4">
    <source>
        <dbReference type="Proteomes" id="UP000632273"/>
    </source>
</evidence>
<dbReference type="Pfam" id="PF02738">
    <property type="entry name" value="MoCoBD_1"/>
    <property type="match status" value="1"/>
</dbReference>
<dbReference type="Pfam" id="PF01315">
    <property type="entry name" value="Ald_Xan_dh_C"/>
    <property type="match status" value="1"/>
</dbReference>
<dbReference type="PANTHER" id="PTHR11908">
    <property type="entry name" value="XANTHINE DEHYDROGENASE"/>
    <property type="match status" value="1"/>
</dbReference>
<organism evidence="3 4">
    <name type="scientific">Hymenobacter cavernae</name>
    <dbReference type="NCBI Taxonomy" id="2044852"/>
    <lineage>
        <taxon>Bacteria</taxon>
        <taxon>Pseudomonadati</taxon>
        <taxon>Bacteroidota</taxon>
        <taxon>Cytophagia</taxon>
        <taxon>Cytophagales</taxon>
        <taxon>Hymenobacteraceae</taxon>
        <taxon>Hymenobacter</taxon>
    </lineage>
</organism>
<dbReference type="SUPFAM" id="SSF54665">
    <property type="entry name" value="CO dehydrogenase molybdoprotein N-domain-like"/>
    <property type="match status" value="1"/>
</dbReference>
<dbReference type="EMBL" id="BMHT01000010">
    <property type="protein sequence ID" value="GGF26503.1"/>
    <property type="molecule type" value="Genomic_DNA"/>
</dbReference>
<dbReference type="InterPro" id="IPR046867">
    <property type="entry name" value="AldOxase/xan_DH_MoCoBD2"/>
</dbReference>
<dbReference type="InterPro" id="IPR016208">
    <property type="entry name" value="Ald_Oxase/xanthine_DH-like"/>
</dbReference>
<sequence length="741" mass="80420">MAATTYVGKPISRVDGRAKVTGEAKYAGEFNTAGLVYGYVVSSAITKGKITKIDTSQALSIPGVLQVFTHENAPRPAHFDRSFKDDDAVAGAPLKPLYSPEIGFSMQPIALVVADTFEIARYAASLVEVEYKAEKPETDLTSKPKGHKAPKGKSGFTPPKDRGNAKKAFEMADVQFEAEYVHMPEHHNALEMFSSTVLMDEEGKLKIYDKTQSAFNSQKYITQVFGLSKDEARVVSPFVGGGFGSGLRPQYQLYLAVMAALELKRSVRVTLTRQQMFSLGHRPATLQTVSLGASEAGALQAIKHEALSETSRGEEYTEVIVNWSGSLYQCDNVKLDYYLRNLDVSTPMDMRAPGAATGVLATETAMDELSYKLGMDPLELRLLNYAEVNQLEGKPFSSKALRECYAQGAERFGWSRRNPVPRSTREGTKLIGWGMATGIWDAQQKKAAAKANLSVDGKLVVASGTADIGTGTYTAMSIIAAETLGLPIEAVTFKLGDTTLPEAPLEGGSWTVSSVGTAVQEACEAIGKKLFKLAKKLKDSPLKKAAFEDIAFADGRIQLKGNPSASVSIIETMRQTGINYIEEETTALPNFLKQMKYSRNTHSAVFVEVEVDEDLGQICVRRVVSAIAGGRVINPKTARSQILGGIVWGISMALHEESVLDHDFGRIMNHNLSEYHVPVNADIHDLEVIFVEEHDKIVNPLGAKGLGEIGLVGVAAAVGNAIYHATGKRVRDFPITLDKLL</sequence>
<evidence type="ECO:0000313" key="3">
    <source>
        <dbReference type="EMBL" id="GGF26503.1"/>
    </source>
</evidence>
<reference evidence="4" key="1">
    <citation type="journal article" date="2019" name="Int. J. Syst. Evol. Microbiol.">
        <title>The Global Catalogue of Microorganisms (GCM) 10K type strain sequencing project: providing services to taxonomists for standard genome sequencing and annotation.</title>
        <authorList>
            <consortium name="The Broad Institute Genomics Platform"/>
            <consortium name="The Broad Institute Genome Sequencing Center for Infectious Disease"/>
            <person name="Wu L."/>
            <person name="Ma J."/>
        </authorList>
    </citation>
    <scope>NUCLEOTIDE SEQUENCE [LARGE SCALE GENOMIC DNA]</scope>
    <source>
        <strain evidence="4">CGMCC 1.15197</strain>
    </source>
</reference>
<protein>
    <submittedName>
        <fullName evidence="3">Aldehyde oxidase</fullName>
    </submittedName>
</protein>
<keyword evidence="4" id="KW-1185">Reference proteome</keyword>
<feature type="region of interest" description="Disordered" evidence="1">
    <location>
        <begin position="135"/>
        <end position="164"/>
    </location>
</feature>
<dbReference type="Proteomes" id="UP000632273">
    <property type="component" value="Unassembled WGS sequence"/>
</dbReference>
<evidence type="ECO:0000259" key="2">
    <source>
        <dbReference type="SMART" id="SM01008"/>
    </source>
</evidence>
<gene>
    <name evidence="3" type="ORF">GCM10011383_42520</name>
</gene>
<name>A0ABQ1UT66_9BACT</name>
<proteinExistence type="predicted"/>
<dbReference type="SUPFAM" id="SSF56003">
    <property type="entry name" value="Molybdenum cofactor-binding domain"/>
    <property type="match status" value="1"/>
</dbReference>
<accession>A0ABQ1UT66</accession>
<feature type="domain" description="Aldehyde oxidase/xanthine dehydrogenase a/b hammerhead" evidence="2">
    <location>
        <begin position="21"/>
        <end position="135"/>
    </location>
</feature>
<comment type="caution">
    <text evidence="3">The sequence shown here is derived from an EMBL/GenBank/DDBJ whole genome shotgun (WGS) entry which is preliminary data.</text>
</comment>
<dbReference type="InterPro" id="IPR036856">
    <property type="entry name" value="Ald_Oxase/Xan_DH_a/b_sf"/>
</dbReference>